<keyword evidence="1" id="KW-0472">Membrane</keyword>
<feature type="non-terminal residue" evidence="2">
    <location>
        <position position="1"/>
    </location>
</feature>
<organism evidence="2 3">
    <name type="scientific">Gigaspora margarita</name>
    <dbReference type="NCBI Taxonomy" id="4874"/>
    <lineage>
        <taxon>Eukaryota</taxon>
        <taxon>Fungi</taxon>
        <taxon>Fungi incertae sedis</taxon>
        <taxon>Mucoromycota</taxon>
        <taxon>Glomeromycotina</taxon>
        <taxon>Glomeromycetes</taxon>
        <taxon>Diversisporales</taxon>
        <taxon>Gigasporaceae</taxon>
        <taxon>Gigaspora</taxon>
    </lineage>
</organism>
<reference evidence="2 3" key="1">
    <citation type="submission" date="2021-06" db="EMBL/GenBank/DDBJ databases">
        <authorList>
            <person name="Kallberg Y."/>
            <person name="Tangrot J."/>
            <person name="Rosling A."/>
        </authorList>
    </citation>
    <scope>NUCLEOTIDE SEQUENCE [LARGE SCALE GENOMIC DNA]</scope>
    <source>
        <strain evidence="2 3">120-4 pot B 10/14</strain>
    </source>
</reference>
<evidence type="ECO:0000313" key="3">
    <source>
        <dbReference type="Proteomes" id="UP000789901"/>
    </source>
</evidence>
<protein>
    <submittedName>
        <fullName evidence="2">19396_t:CDS:1</fullName>
    </submittedName>
</protein>
<gene>
    <name evidence="2" type="ORF">GMARGA_LOCUS12885</name>
</gene>
<dbReference type="EMBL" id="CAJVQB010008031">
    <property type="protein sequence ID" value="CAG8712968.1"/>
    <property type="molecule type" value="Genomic_DNA"/>
</dbReference>
<dbReference type="Proteomes" id="UP000789901">
    <property type="component" value="Unassembled WGS sequence"/>
</dbReference>
<comment type="caution">
    <text evidence="2">The sequence shown here is derived from an EMBL/GenBank/DDBJ whole genome shotgun (WGS) entry which is preliminary data.</text>
</comment>
<evidence type="ECO:0000313" key="2">
    <source>
        <dbReference type="EMBL" id="CAG8712968.1"/>
    </source>
</evidence>
<keyword evidence="1" id="KW-0812">Transmembrane</keyword>
<feature type="transmembrane region" description="Helical" evidence="1">
    <location>
        <begin position="12"/>
        <end position="29"/>
    </location>
</feature>
<sequence length="152" mass="16463">PELNLNRLFLKKIVIAGGAGLAFSMLLFLRNAGLPLPGGAIGLSPWVDILPKILGGHKIWPSSPAADEYIANVKALSNKISKKKQKPTIIGHPSFTKMFSFSKPCKVTVERCCDFIKWATSVEDNNTSMIDLLKEDVVSPSILISPSLVAMS</sequence>
<name>A0ABN7V0E8_GIGMA</name>
<keyword evidence="1" id="KW-1133">Transmembrane helix</keyword>
<accession>A0ABN7V0E8</accession>
<dbReference type="InterPro" id="IPR029058">
    <property type="entry name" value="AB_hydrolase_fold"/>
</dbReference>
<keyword evidence="3" id="KW-1185">Reference proteome</keyword>
<evidence type="ECO:0000256" key="1">
    <source>
        <dbReference type="SAM" id="Phobius"/>
    </source>
</evidence>
<dbReference type="Gene3D" id="3.40.50.1820">
    <property type="entry name" value="alpha/beta hydrolase"/>
    <property type="match status" value="1"/>
</dbReference>
<proteinExistence type="predicted"/>